<name>A0A8S1DRQ8_9INSE</name>
<organism evidence="2 3">
    <name type="scientific">Cloeon dipterum</name>
    <dbReference type="NCBI Taxonomy" id="197152"/>
    <lineage>
        <taxon>Eukaryota</taxon>
        <taxon>Metazoa</taxon>
        <taxon>Ecdysozoa</taxon>
        <taxon>Arthropoda</taxon>
        <taxon>Hexapoda</taxon>
        <taxon>Insecta</taxon>
        <taxon>Pterygota</taxon>
        <taxon>Palaeoptera</taxon>
        <taxon>Ephemeroptera</taxon>
        <taxon>Pisciforma</taxon>
        <taxon>Baetidae</taxon>
        <taxon>Cloeon</taxon>
    </lineage>
</organism>
<evidence type="ECO:0000313" key="2">
    <source>
        <dbReference type="EMBL" id="CAB3386539.1"/>
    </source>
</evidence>
<accession>A0A8S1DRQ8</accession>
<sequence length="110" mass="11465">MGNSNVRPRTLSMENDLAVSVAAPEATPQEASPPPVASTKSSFDPQGDPVAQLEAALSPLKRRLSRDAESALPPQLSELTNCLKSNKGGLRCLQPAQAFVETANALPAAT</sequence>
<evidence type="ECO:0000256" key="1">
    <source>
        <dbReference type="SAM" id="MobiDB-lite"/>
    </source>
</evidence>
<feature type="region of interest" description="Disordered" evidence="1">
    <location>
        <begin position="1"/>
        <end position="49"/>
    </location>
</feature>
<dbReference type="AlphaFoldDB" id="A0A8S1DRQ8"/>
<evidence type="ECO:0000313" key="3">
    <source>
        <dbReference type="Proteomes" id="UP000494165"/>
    </source>
</evidence>
<comment type="caution">
    <text evidence="2">The sequence shown here is derived from an EMBL/GenBank/DDBJ whole genome shotgun (WGS) entry which is preliminary data.</text>
</comment>
<reference evidence="2 3" key="1">
    <citation type="submission" date="2020-04" db="EMBL/GenBank/DDBJ databases">
        <authorList>
            <person name="Alioto T."/>
            <person name="Alioto T."/>
            <person name="Gomez Garrido J."/>
        </authorList>
    </citation>
    <scope>NUCLEOTIDE SEQUENCE [LARGE SCALE GENOMIC DNA]</scope>
</reference>
<proteinExistence type="predicted"/>
<protein>
    <submittedName>
        <fullName evidence="2">Uncharacterized protein</fullName>
    </submittedName>
</protein>
<keyword evidence="3" id="KW-1185">Reference proteome</keyword>
<dbReference type="EMBL" id="CADEPI010000490">
    <property type="protein sequence ID" value="CAB3386539.1"/>
    <property type="molecule type" value="Genomic_DNA"/>
</dbReference>
<dbReference type="Proteomes" id="UP000494165">
    <property type="component" value="Unassembled WGS sequence"/>
</dbReference>
<gene>
    <name evidence="2" type="ORF">CLODIP_2_CD15034</name>
</gene>